<evidence type="ECO:0000313" key="4">
    <source>
        <dbReference type="Proteomes" id="UP001479436"/>
    </source>
</evidence>
<reference evidence="3 4" key="1">
    <citation type="submission" date="2023-04" db="EMBL/GenBank/DDBJ databases">
        <title>Genome of Basidiobolus ranarum AG-B5.</title>
        <authorList>
            <person name="Stajich J.E."/>
            <person name="Carter-House D."/>
            <person name="Gryganskyi A."/>
        </authorList>
    </citation>
    <scope>NUCLEOTIDE SEQUENCE [LARGE SCALE GENOMIC DNA]</scope>
    <source>
        <strain evidence="3 4">AG-B5</strain>
    </source>
</reference>
<evidence type="ECO:0000259" key="2">
    <source>
        <dbReference type="SMART" id="SM00568"/>
    </source>
</evidence>
<feature type="region of interest" description="Disordered" evidence="1">
    <location>
        <begin position="117"/>
        <end position="181"/>
    </location>
</feature>
<dbReference type="Gene3D" id="2.30.29.30">
    <property type="entry name" value="Pleckstrin-homology domain (PH domain)/Phosphotyrosine-binding domain (PTB)"/>
    <property type="match status" value="1"/>
</dbReference>
<feature type="non-terminal residue" evidence="3">
    <location>
        <position position="477"/>
    </location>
</feature>
<dbReference type="EMBL" id="JASJQH010001148">
    <property type="protein sequence ID" value="KAK9761952.1"/>
    <property type="molecule type" value="Genomic_DNA"/>
</dbReference>
<feature type="compositionally biased region" description="Low complexity" evidence="1">
    <location>
        <begin position="228"/>
        <end position="237"/>
    </location>
</feature>
<feature type="compositionally biased region" description="Polar residues" evidence="1">
    <location>
        <begin position="151"/>
        <end position="161"/>
    </location>
</feature>
<feature type="compositionally biased region" description="Polar residues" evidence="1">
    <location>
        <begin position="62"/>
        <end position="99"/>
    </location>
</feature>
<dbReference type="InterPro" id="IPR051482">
    <property type="entry name" value="Cholesterol_transport"/>
</dbReference>
<feature type="domain" description="GRAM" evidence="2">
    <location>
        <begin position="272"/>
        <end position="339"/>
    </location>
</feature>
<dbReference type="PANTHER" id="PTHR23319">
    <property type="entry name" value="GRAM DOMAIN CONTAINING 1B, ISOFORM E"/>
    <property type="match status" value="1"/>
</dbReference>
<protein>
    <recommendedName>
        <fullName evidence="2">GRAM domain-containing protein</fullName>
    </recommendedName>
</protein>
<comment type="caution">
    <text evidence="3">The sequence shown here is derived from an EMBL/GenBank/DDBJ whole genome shotgun (WGS) entry which is preliminary data.</text>
</comment>
<name>A0ABR2WKA5_9FUNG</name>
<feature type="compositionally biased region" description="Low complexity" evidence="1">
    <location>
        <begin position="163"/>
        <end position="179"/>
    </location>
</feature>
<gene>
    <name evidence="3" type="ORF">K7432_012743</name>
</gene>
<keyword evidence="4" id="KW-1185">Reference proteome</keyword>
<dbReference type="InterPro" id="IPR004182">
    <property type="entry name" value="GRAM"/>
</dbReference>
<dbReference type="Pfam" id="PF02893">
    <property type="entry name" value="GRAM"/>
    <property type="match status" value="1"/>
</dbReference>
<feature type="region of interest" description="Disordered" evidence="1">
    <location>
        <begin position="1"/>
        <end position="99"/>
    </location>
</feature>
<feature type="compositionally biased region" description="Low complexity" evidence="1">
    <location>
        <begin position="196"/>
        <end position="205"/>
    </location>
</feature>
<dbReference type="PANTHER" id="PTHR23319:SF4">
    <property type="entry name" value="GRAM DOMAIN CONTAINING 1B, ISOFORM E"/>
    <property type="match status" value="1"/>
</dbReference>
<proteinExistence type="predicted"/>
<organism evidence="3 4">
    <name type="scientific">Basidiobolus ranarum</name>
    <dbReference type="NCBI Taxonomy" id="34480"/>
    <lineage>
        <taxon>Eukaryota</taxon>
        <taxon>Fungi</taxon>
        <taxon>Fungi incertae sedis</taxon>
        <taxon>Zoopagomycota</taxon>
        <taxon>Entomophthoromycotina</taxon>
        <taxon>Basidiobolomycetes</taxon>
        <taxon>Basidiobolales</taxon>
        <taxon>Basidiobolaceae</taxon>
        <taxon>Basidiobolus</taxon>
    </lineage>
</organism>
<accession>A0ABR2WKA5</accession>
<dbReference type="InterPro" id="IPR011993">
    <property type="entry name" value="PH-like_dom_sf"/>
</dbReference>
<feature type="compositionally biased region" description="Low complexity" evidence="1">
    <location>
        <begin position="24"/>
        <end position="44"/>
    </location>
</feature>
<feature type="region of interest" description="Disordered" evidence="1">
    <location>
        <begin position="395"/>
        <end position="477"/>
    </location>
</feature>
<feature type="region of interest" description="Disordered" evidence="1">
    <location>
        <begin position="196"/>
        <end position="259"/>
    </location>
</feature>
<sequence>MEDPLIYVPPQTPRKANTKDNTRSVSNSPQIQPSSIVPSESVIVTPDSSQRTPQVVDAQLEEPSTPSQPTPVHTTPERNLTSSDQIVPQSAVTPISSSNTTKDFFASMINAATTAASTLTSMKGGKTDASDTKSLSSSPGSIKIDDERRQNSTPRFPQVNQPAMATAATDLSTASAITTNPPGLTLEQLEQINSNSQNNQVNNSSTASDGRAPSDSDGNSSEQADDTSNLSRSASLRKSSRPRSRSDATTDMEDALGSEGTNLNAAAKKRNADFHNLFKNVPLNEILIEDYSCAIQKDILVHGRMYITEDFVCFYANIFGFVTNIVVEFKEVVAIERRNMAFFVPNAILISTLHNKYLFASFLTREAAFNCLVDLWRKNHPALIENLAYSNSESNLESPYNVGAQPDSESDTGDSGSDEYSEEASIESQEDEEIDTDNDENANPSEDKRGRNLGSSLLAVPSRPGAVASGEDVSGDR</sequence>
<dbReference type="CDD" id="cd13220">
    <property type="entry name" value="PH-GRAM_GRAMDC"/>
    <property type="match status" value="1"/>
</dbReference>
<dbReference type="SMART" id="SM00568">
    <property type="entry name" value="GRAM"/>
    <property type="match status" value="1"/>
</dbReference>
<evidence type="ECO:0000256" key="1">
    <source>
        <dbReference type="SAM" id="MobiDB-lite"/>
    </source>
</evidence>
<feature type="compositionally biased region" description="Acidic residues" evidence="1">
    <location>
        <begin position="408"/>
        <end position="440"/>
    </location>
</feature>
<evidence type="ECO:0000313" key="3">
    <source>
        <dbReference type="EMBL" id="KAK9761952.1"/>
    </source>
</evidence>
<dbReference type="Proteomes" id="UP001479436">
    <property type="component" value="Unassembled WGS sequence"/>
</dbReference>